<proteinExistence type="predicted"/>
<dbReference type="EMBL" id="JAPWTJ010004245">
    <property type="protein sequence ID" value="KAJ8946909.1"/>
    <property type="molecule type" value="Genomic_DNA"/>
</dbReference>
<dbReference type="Proteomes" id="UP001162164">
    <property type="component" value="Unassembled WGS sequence"/>
</dbReference>
<dbReference type="Pfam" id="PF18701">
    <property type="entry name" value="DUF5641"/>
    <property type="match status" value="1"/>
</dbReference>
<dbReference type="InterPro" id="IPR043502">
    <property type="entry name" value="DNA/RNA_pol_sf"/>
</dbReference>
<dbReference type="Pfam" id="PF03564">
    <property type="entry name" value="DUF1759"/>
    <property type="match status" value="1"/>
</dbReference>
<dbReference type="InterPro" id="IPR005312">
    <property type="entry name" value="DUF1759"/>
</dbReference>
<comment type="caution">
    <text evidence="4">The sequence shown here is derived from an EMBL/GenBank/DDBJ whole genome shotgun (WGS) entry which is preliminary data.</text>
</comment>
<feature type="domain" description="DUF5641" evidence="3">
    <location>
        <begin position="1156"/>
        <end position="1216"/>
    </location>
</feature>
<feature type="region of interest" description="Disordered" evidence="1">
    <location>
        <begin position="314"/>
        <end position="336"/>
    </location>
</feature>
<feature type="domain" description="Reverse transcriptase" evidence="2">
    <location>
        <begin position="807"/>
        <end position="928"/>
    </location>
</feature>
<sequence>MSELQELKKKRGQVKGSLTRFKNYYESCDVSQINSKLICELKRRLDNVNPLLEQFKEIQSQIELLTTDEAQLIAEEVELVDFETIYYSLVGSVDELLQTYFDSKNSSSSNSVKSTVNEVNREVTSRNNNNNNFQLQLPHLHLPIMKVPTFNGNYNEWVEFKDAFISIIDSSKDALETIRAIPTSTANYKLAWQALVDHYEKGSLIIRSHVRAILDYPRILKESAKDLKNLYNNINNNLESLKNLGEPTDKWDALLIPIITDKCDNTTKQQWEVFCTKNNAKKSDEVRPGEKLSDLLNILKIRCELLQKLDVNPQHSHSKYENKSRAEVRKGQSYASTNTSNPICCFYCKKGHTIYQCEAFLKHPISTRIDEITKLKLCKNCLRPNHNASQCQSSACRRAASSQSDKPPSLGNSSEVGNSNCNNALAPDDCSDTQPVAASTVYATESIQNKIVATAAATMQVLLSTATVLVQDSRGEYHQCRALLDSGSTSNFVTQKLCEKLHLKLSRVNYAVTGVGNALSNVQSMANLQILSNDRSFKDSIQCLVLKQITTNIPTISFDKRLLKIPDNLILADYKFNESNSIDLLLGSASFWQLLCTGRLQSGSNQITLYETKLGWIIAGSMCIPRQITDTISCFSIDANTNKALDNSITKFWDIEEVNAKPNLSKSEQFCENHFKNTYKRDQNGQFIVAIPFKDNYTELGQSREFALKRFYSQERRLLKNPQLYIEYSKFMTEYQSLGHMAEINEKYDDEELNYYLPHHPVIKESSLTTRVRIVYDASMKSDSGLSLNDVQHVGPTIQSDIFSIMLRFRMYSYVMTADISKMYRMVLIDPSQTRFQRIFWRDNVAADMKCYELKTVTYGTASAPYLAVRCLVELANQYETIYPAACNAIKNCFYVDDFLCGAHTESELVDLQRNVSKILSSGGFKLRKWLCNKQELYEQFQISDELESSILQLGESQSNRTLGVCWNASLDTIQYVTSISEIQTHVSKRTILSEISQIYDPLGLLGPIIIVAKLIIQRLWEAKVSWDDSIPQTIRHDWLNFRTSLQFLNSIKTHRQVTIPDCTYFELHGFADASERAFSSFKTLQATIGWCFRFISNCKLTGDNKQHRRLGNTLSVEELNRSIKIVIQSIQRESFPPNSTTFLESLAARICSRITDSFQIGSLVLLKEENVPPLQWQLGRVVELHPGRDGVTRVVSIKLSGKGIIKRAVTKICALPVPDEINFKGLYMLIANAL</sequence>
<protein>
    <recommendedName>
        <fullName evidence="6">Peptidase aspartic putative domain-containing protein</fullName>
    </recommendedName>
</protein>
<evidence type="ECO:0000256" key="1">
    <source>
        <dbReference type="SAM" id="MobiDB-lite"/>
    </source>
</evidence>
<evidence type="ECO:0000313" key="5">
    <source>
        <dbReference type="Proteomes" id="UP001162164"/>
    </source>
</evidence>
<dbReference type="InterPro" id="IPR008042">
    <property type="entry name" value="Retrotrans_Pao"/>
</dbReference>
<dbReference type="InterPro" id="IPR021109">
    <property type="entry name" value="Peptidase_aspartic_dom_sf"/>
</dbReference>
<name>A0ABQ9IPX0_9CUCU</name>
<organism evidence="4 5">
    <name type="scientific">Molorchus minor</name>
    <dbReference type="NCBI Taxonomy" id="1323400"/>
    <lineage>
        <taxon>Eukaryota</taxon>
        <taxon>Metazoa</taxon>
        <taxon>Ecdysozoa</taxon>
        <taxon>Arthropoda</taxon>
        <taxon>Hexapoda</taxon>
        <taxon>Insecta</taxon>
        <taxon>Pterygota</taxon>
        <taxon>Neoptera</taxon>
        <taxon>Endopterygota</taxon>
        <taxon>Coleoptera</taxon>
        <taxon>Polyphaga</taxon>
        <taxon>Cucujiformia</taxon>
        <taxon>Chrysomeloidea</taxon>
        <taxon>Cerambycidae</taxon>
        <taxon>Lamiinae</taxon>
        <taxon>Monochamini</taxon>
        <taxon>Molorchus</taxon>
    </lineage>
</organism>
<evidence type="ECO:0000313" key="4">
    <source>
        <dbReference type="EMBL" id="KAJ8946909.1"/>
    </source>
</evidence>
<dbReference type="Pfam" id="PF00078">
    <property type="entry name" value="RVT_1"/>
    <property type="match status" value="1"/>
</dbReference>
<evidence type="ECO:0000259" key="3">
    <source>
        <dbReference type="Pfam" id="PF18701"/>
    </source>
</evidence>
<dbReference type="InterPro" id="IPR000477">
    <property type="entry name" value="RT_dom"/>
</dbReference>
<accession>A0ABQ9IPX0</accession>
<dbReference type="Gene3D" id="2.40.70.10">
    <property type="entry name" value="Acid Proteases"/>
    <property type="match status" value="1"/>
</dbReference>
<keyword evidence="5" id="KW-1185">Reference proteome</keyword>
<dbReference type="PANTHER" id="PTHR47331">
    <property type="entry name" value="PHD-TYPE DOMAIN-CONTAINING PROTEIN"/>
    <property type="match status" value="1"/>
</dbReference>
<gene>
    <name evidence="4" type="ORF">NQ317_015189</name>
</gene>
<dbReference type="InterPro" id="IPR040676">
    <property type="entry name" value="DUF5641"/>
</dbReference>
<dbReference type="CDD" id="cd01644">
    <property type="entry name" value="RT_pepA17"/>
    <property type="match status" value="1"/>
</dbReference>
<dbReference type="PANTHER" id="PTHR47331:SF4">
    <property type="entry name" value="PEPTIDASE S1 DOMAIN-CONTAINING PROTEIN"/>
    <property type="match status" value="1"/>
</dbReference>
<dbReference type="SUPFAM" id="SSF56672">
    <property type="entry name" value="DNA/RNA polymerases"/>
    <property type="match status" value="1"/>
</dbReference>
<dbReference type="Pfam" id="PF05380">
    <property type="entry name" value="Peptidase_A17"/>
    <property type="match status" value="1"/>
</dbReference>
<reference evidence="4" key="1">
    <citation type="journal article" date="2023" name="Insect Mol. Biol.">
        <title>Genome sequencing provides insights into the evolution of gene families encoding plant cell wall-degrading enzymes in longhorned beetles.</title>
        <authorList>
            <person name="Shin N.R."/>
            <person name="Okamura Y."/>
            <person name="Kirsch R."/>
            <person name="Pauchet Y."/>
        </authorList>
    </citation>
    <scope>NUCLEOTIDE SEQUENCE</scope>
    <source>
        <strain evidence="4">MMC_N1</strain>
    </source>
</reference>
<dbReference type="CDD" id="cd00303">
    <property type="entry name" value="retropepsin_like"/>
    <property type="match status" value="1"/>
</dbReference>
<feature type="compositionally biased region" description="Basic and acidic residues" evidence="1">
    <location>
        <begin position="318"/>
        <end position="330"/>
    </location>
</feature>
<evidence type="ECO:0000259" key="2">
    <source>
        <dbReference type="Pfam" id="PF00078"/>
    </source>
</evidence>
<evidence type="ECO:0008006" key="6">
    <source>
        <dbReference type="Google" id="ProtNLM"/>
    </source>
</evidence>